<dbReference type="Proteomes" id="UP000594468">
    <property type="component" value="Chromosome"/>
</dbReference>
<keyword evidence="2" id="KW-1185">Reference proteome</keyword>
<sequence>MADDHAMRLLDVWAEAAPYFMGYSEEAPEIVLGNMTASTMDACILHLLHGSRELTTQFVMKNTNIRVVTPSPLMTARALSGGRIGGGLWLDLPLLPTLGLFVDGPHAMNISFVRGEWDAMSLLALFVLLRDLYHIAPQCSIWLAGSSYEPYERDGFIAFVQEYLHETA</sequence>
<proteinExistence type="predicted"/>
<evidence type="ECO:0000313" key="2">
    <source>
        <dbReference type="Proteomes" id="UP000594468"/>
    </source>
</evidence>
<protein>
    <submittedName>
        <fullName evidence="1">Uncharacterized protein</fullName>
    </submittedName>
</protein>
<gene>
    <name evidence="1" type="ORF">G4Y79_18250</name>
</gene>
<dbReference type="KEGG" id="pmet:G4Y79_18250"/>
<organism evidence="1 2">
    <name type="scientific">Phototrophicus methaneseepsis</name>
    <dbReference type="NCBI Taxonomy" id="2710758"/>
    <lineage>
        <taxon>Bacteria</taxon>
        <taxon>Bacillati</taxon>
        <taxon>Chloroflexota</taxon>
        <taxon>Candidatus Thermofontia</taxon>
        <taxon>Phototrophicales</taxon>
        <taxon>Phototrophicaceae</taxon>
        <taxon>Phototrophicus</taxon>
    </lineage>
</organism>
<reference evidence="1 2" key="1">
    <citation type="submission" date="2020-02" db="EMBL/GenBank/DDBJ databases">
        <authorList>
            <person name="Zheng R.K."/>
            <person name="Sun C.M."/>
        </authorList>
    </citation>
    <scope>NUCLEOTIDE SEQUENCE [LARGE SCALE GENOMIC DNA]</scope>
    <source>
        <strain evidence="2">rifampicinis</strain>
    </source>
</reference>
<name>A0A7S8IDK0_9CHLR</name>
<accession>A0A7S8IDK0</accession>
<dbReference type="RefSeq" id="WP_195169687.1">
    <property type="nucleotide sequence ID" value="NZ_CP062983.1"/>
</dbReference>
<dbReference type="EMBL" id="CP062983">
    <property type="protein sequence ID" value="QPC81616.1"/>
    <property type="molecule type" value="Genomic_DNA"/>
</dbReference>
<dbReference type="AlphaFoldDB" id="A0A7S8IDK0"/>
<evidence type="ECO:0000313" key="1">
    <source>
        <dbReference type="EMBL" id="QPC81616.1"/>
    </source>
</evidence>